<reference evidence="4" key="1">
    <citation type="submission" date="2016-11" db="UniProtKB">
        <authorList>
            <consortium name="WormBaseParasite"/>
        </authorList>
    </citation>
    <scope>IDENTIFICATION</scope>
</reference>
<feature type="domain" description="Fibrinogen C-terminal" evidence="2">
    <location>
        <begin position="1"/>
        <end position="167"/>
    </location>
</feature>
<dbReference type="InterPro" id="IPR050373">
    <property type="entry name" value="Fibrinogen_C-term_domain"/>
</dbReference>
<dbReference type="WBParaSite" id="maker-uti_cns_0046464-snap-gene-0.7-mRNA-1">
    <property type="protein sequence ID" value="maker-uti_cns_0046464-snap-gene-0.7-mRNA-1"/>
    <property type="gene ID" value="maker-uti_cns_0046464-snap-gene-0.7"/>
</dbReference>
<feature type="domain" description="Fibrinogen C-terminal" evidence="2">
    <location>
        <begin position="418"/>
        <end position="640"/>
    </location>
</feature>
<evidence type="ECO:0000259" key="2">
    <source>
        <dbReference type="PROSITE" id="PS51406"/>
    </source>
</evidence>
<evidence type="ECO:0000256" key="1">
    <source>
        <dbReference type="ARBA" id="ARBA00023157"/>
    </source>
</evidence>
<dbReference type="SMART" id="SM00186">
    <property type="entry name" value="FBG"/>
    <property type="match status" value="3"/>
</dbReference>
<dbReference type="InterPro" id="IPR014716">
    <property type="entry name" value="Fibrinogen_a/b/g_C_1"/>
</dbReference>
<dbReference type="InterPro" id="IPR002181">
    <property type="entry name" value="Fibrinogen_a/b/g_C_dom"/>
</dbReference>
<dbReference type="Pfam" id="PF00147">
    <property type="entry name" value="Fibrinogen_C"/>
    <property type="match status" value="3"/>
</dbReference>
<feature type="domain" description="Fibrinogen C-terminal" evidence="2">
    <location>
        <begin position="195"/>
        <end position="374"/>
    </location>
</feature>
<dbReference type="PROSITE" id="PS51406">
    <property type="entry name" value="FIBRINOGEN_C_2"/>
    <property type="match status" value="3"/>
</dbReference>
<dbReference type="Proteomes" id="UP000095280">
    <property type="component" value="Unplaced"/>
</dbReference>
<dbReference type="SUPFAM" id="SSF56496">
    <property type="entry name" value="Fibrinogen C-terminal domain-like"/>
    <property type="match status" value="3"/>
</dbReference>
<dbReference type="InterPro" id="IPR036056">
    <property type="entry name" value="Fibrinogen-like_C"/>
</dbReference>
<evidence type="ECO:0000313" key="4">
    <source>
        <dbReference type="WBParaSite" id="maker-uti_cns_0046464-snap-gene-0.7-mRNA-1"/>
    </source>
</evidence>
<dbReference type="PROSITE" id="PS00514">
    <property type="entry name" value="FIBRINOGEN_C_1"/>
    <property type="match status" value="1"/>
</dbReference>
<dbReference type="GO" id="GO:0005615">
    <property type="term" value="C:extracellular space"/>
    <property type="evidence" value="ECO:0007669"/>
    <property type="project" value="TreeGrafter"/>
</dbReference>
<protein>
    <submittedName>
        <fullName evidence="4">Fibrinogen C-terminal domain-containing protein</fullName>
    </submittedName>
</protein>
<proteinExistence type="predicted"/>
<accession>A0A1I8JAL4</accession>
<sequence length="640" mass="70883">SVSFARPWSEYETGFGDGTDFWIGLRSIHELTGSAPKLLRVEAVTWSNVLYVAEYSGFIVGDASTKYTMTFGSYLTGSSNMTRDSLSYHRGMQFSTMDRDNEIHSSGSCSATYGNGGWWYRSCYHSNPNGIYRNSGSYDTNSVVWTGATNGYVTALKSIRLLLKAAASMTSSSRRSVVDCITKCAAVSTCECAATAFLSETKLCLMSAVWGADFSAAAPGKPVYRRQLLRSQPAVQVEDKTFTVIQQRLVGRLSFARCWTEYETGFGDGTDFWLGLRTINQLTGSAPKLLRVEAVTWSNILYVAEYSGFTVGDASTKYTMTFGSYLSDSSNMTSDSLSYHKGMQFSTMDRDNEIHSSGSCSATYGNGGWWYRKCYQFESEWDLSELRFSTGYRAFPGSSERDCVMKCDALGRKRCSAAVFLPETGRCLTSILRNASFGAAGGSGQVFRRRVDSLEPYMVDERMFFAILKREKGSLSFAQPWSAYENGFEDDTDFWIGLFIINELTGRTPRVLRVEAVTWADDLFIAEYSGFSVGDASTNYAMTFGSYLSDSSNMTGDALAFQNNSQFSTMDRDNDGRSGTSCSVAFCGNGGWWYSSCAFCNPSGVYATSAVADSLRKMMWRYATEGRYEALKSIQLILEL</sequence>
<dbReference type="InterPro" id="IPR020837">
    <property type="entry name" value="Fibrinogen_CS"/>
</dbReference>
<organism evidence="3 4">
    <name type="scientific">Macrostomum lignano</name>
    <dbReference type="NCBI Taxonomy" id="282301"/>
    <lineage>
        <taxon>Eukaryota</taxon>
        <taxon>Metazoa</taxon>
        <taxon>Spiralia</taxon>
        <taxon>Lophotrochozoa</taxon>
        <taxon>Platyhelminthes</taxon>
        <taxon>Rhabditophora</taxon>
        <taxon>Macrostomorpha</taxon>
        <taxon>Macrostomida</taxon>
        <taxon>Macrostomidae</taxon>
        <taxon>Macrostomum</taxon>
    </lineage>
</organism>
<keyword evidence="1" id="KW-1015">Disulfide bond</keyword>
<dbReference type="PANTHER" id="PTHR19143">
    <property type="entry name" value="FIBRINOGEN/TENASCIN/ANGIOPOEITIN"/>
    <property type="match status" value="1"/>
</dbReference>
<dbReference type="Gene3D" id="3.90.215.10">
    <property type="entry name" value="Gamma Fibrinogen, chain A, domain 1"/>
    <property type="match status" value="3"/>
</dbReference>
<evidence type="ECO:0000313" key="3">
    <source>
        <dbReference type="Proteomes" id="UP000095280"/>
    </source>
</evidence>
<name>A0A1I8JAL4_9PLAT</name>
<keyword evidence="3" id="KW-1185">Reference proteome</keyword>
<dbReference type="AlphaFoldDB" id="A0A1I8JAL4"/>